<dbReference type="EMBL" id="KB095858">
    <property type="protein sequence ID" value="ESO10820.1"/>
    <property type="molecule type" value="Genomic_DNA"/>
</dbReference>
<evidence type="ECO:0000313" key="3">
    <source>
        <dbReference type="EnsemblMetazoa" id="HelroP167320"/>
    </source>
</evidence>
<protein>
    <submittedName>
        <fullName evidence="2 3">Uncharacterized protein</fullName>
    </submittedName>
</protein>
<evidence type="ECO:0000256" key="1">
    <source>
        <dbReference type="SAM" id="MobiDB-lite"/>
    </source>
</evidence>
<dbReference type="PANTHER" id="PTHR23186">
    <property type="entry name" value="RETINOIC ACID-INDUCED PROTEIN 2"/>
    <property type="match status" value="1"/>
</dbReference>
<gene>
    <name evidence="3" type="primary">20201892</name>
    <name evidence="2" type="ORF">HELRODRAFT_167320</name>
</gene>
<reference evidence="3" key="3">
    <citation type="submission" date="2015-06" db="UniProtKB">
        <authorList>
            <consortium name="EnsemblMetazoa"/>
        </authorList>
    </citation>
    <scope>IDENTIFICATION</scope>
</reference>
<evidence type="ECO:0000313" key="2">
    <source>
        <dbReference type="EMBL" id="ESO10820.1"/>
    </source>
</evidence>
<accession>T1EZ92</accession>
<dbReference type="GO" id="GO:0048513">
    <property type="term" value="P:animal organ development"/>
    <property type="evidence" value="ECO:0000318"/>
    <property type="project" value="GO_Central"/>
</dbReference>
<dbReference type="Pfam" id="PF15279">
    <property type="entry name" value="SOBP"/>
    <property type="match status" value="1"/>
</dbReference>
<feature type="compositionally biased region" description="Low complexity" evidence="1">
    <location>
        <begin position="124"/>
        <end position="133"/>
    </location>
</feature>
<feature type="compositionally biased region" description="Basic and acidic residues" evidence="1">
    <location>
        <begin position="51"/>
        <end position="72"/>
    </location>
</feature>
<keyword evidence="4" id="KW-1185">Reference proteome</keyword>
<dbReference type="HOGENOM" id="CLU_577818_0_0_1"/>
<name>T1EZ92_HELRO</name>
<organism evidence="3 4">
    <name type="scientific">Helobdella robusta</name>
    <name type="common">Californian leech</name>
    <dbReference type="NCBI Taxonomy" id="6412"/>
    <lineage>
        <taxon>Eukaryota</taxon>
        <taxon>Metazoa</taxon>
        <taxon>Spiralia</taxon>
        <taxon>Lophotrochozoa</taxon>
        <taxon>Annelida</taxon>
        <taxon>Clitellata</taxon>
        <taxon>Hirudinea</taxon>
        <taxon>Rhynchobdellida</taxon>
        <taxon>Glossiphoniidae</taxon>
        <taxon>Helobdella</taxon>
    </lineage>
</organism>
<dbReference type="EMBL" id="AMQM01002754">
    <property type="status" value="NOT_ANNOTATED_CDS"/>
    <property type="molecule type" value="Genomic_DNA"/>
</dbReference>
<feature type="compositionally biased region" description="Low complexity" evidence="1">
    <location>
        <begin position="366"/>
        <end position="382"/>
    </location>
</feature>
<reference evidence="4" key="1">
    <citation type="submission" date="2012-12" db="EMBL/GenBank/DDBJ databases">
        <authorList>
            <person name="Hellsten U."/>
            <person name="Grimwood J."/>
            <person name="Chapman J.A."/>
            <person name="Shapiro H."/>
            <person name="Aerts A."/>
            <person name="Otillar R.P."/>
            <person name="Terry A.Y."/>
            <person name="Boore J.L."/>
            <person name="Simakov O."/>
            <person name="Marletaz F."/>
            <person name="Cho S.-J."/>
            <person name="Edsinger-Gonzales E."/>
            <person name="Havlak P."/>
            <person name="Kuo D.-H."/>
            <person name="Larsson T."/>
            <person name="Lv J."/>
            <person name="Arendt D."/>
            <person name="Savage R."/>
            <person name="Osoegawa K."/>
            <person name="de Jong P."/>
            <person name="Lindberg D.R."/>
            <person name="Seaver E.C."/>
            <person name="Weisblat D.A."/>
            <person name="Putnam N.H."/>
            <person name="Grigoriev I.V."/>
            <person name="Rokhsar D.S."/>
        </authorList>
    </citation>
    <scope>NUCLEOTIDE SEQUENCE</scope>
</reference>
<dbReference type="Proteomes" id="UP000015101">
    <property type="component" value="Unassembled WGS sequence"/>
</dbReference>
<sequence length="473" mass="53388">MNLFCIETQQHLPKLKNENSKSPHTIEKKLNPTLLITPDLWFSDESNSLLKDDKKIDKIPKPADTTQPERHISSTTRPSSANEEAIKSPFVQSSSKDHTLPMQKFRSEKVNCLNSNKKRQRTFSNESESSNEQSDNRDSSSVEHSIAMKKPAISKRKEFANCKNVTSKPKRDYKTTSTFDPPLQFPVPNPFDVLARENFGAHNVPKFPLFLQTPFFNAPPQIPNWTKSYNPTIAQPNFNINDPTTIQFLKYLPSQFPFQPHVAPLPQIHNTLTPPSTNMVPYPFIIPVPIPIPIPFPIPEKYLKKNNEKEPSRIPTQPLGQTFKNDETNETDCPISHNTDSIVDPSQEQNANNQALDFSMHRSTASTLSNSHKSSPSTSFSSFNAEPTNVLIKIEPTDTEHEQTDHPISNPIISLNNLLISRPAYAARRSLILDAPQPPQSSSILTTNYANAKRSPHSHNSRKRCHTVQIKAK</sequence>
<dbReference type="InParanoid" id="T1EZ92"/>
<dbReference type="PANTHER" id="PTHR23186:SF4">
    <property type="entry name" value="GH22790P"/>
    <property type="match status" value="1"/>
</dbReference>
<feature type="region of interest" description="Disordered" evidence="1">
    <location>
        <begin position="158"/>
        <end position="181"/>
    </location>
</feature>
<dbReference type="GO" id="GO:0005634">
    <property type="term" value="C:nucleus"/>
    <property type="evidence" value="ECO:0000318"/>
    <property type="project" value="GO_Central"/>
</dbReference>
<dbReference type="STRING" id="6412.T1EZ92"/>
<feature type="compositionally biased region" description="Polar residues" evidence="1">
    <location>
        <begin position="73"/>
        <end position="82"/>
    </location>
</feature>
<feature type="region of interest" description="Disordered" evidence="1">
    <location>
        <begin position="51"/>
        <end position="145"/>
    </location>
</feature>
<dbReference type="EnsemblMetazoa" id="HelroT167320">
    <property type="protein sequence ID" value="HelroP167320"/>
    <property type="gene ID" value="HelroG167320"/>
</dbReference>
<dbReference type="GeneID" id="20201892"/>
<dbReference type="AlphaFoldDB" id="T1EZ92"/>
<feature type="compositionally biased region" description="Basic residues" evidence="1">
    <location>
        <begin position="454"/>
        <end position="473"/>
    </location>
</feature>
<reference evidence="2 4" key="2">
    <citation type="journal article" date="2013" name="Nature">
        <title>Insights into bilaterian evolution from three spiralian genomes.</title>
        <authorList>
            <person name="Simakov O."/>
            <person name="Marletaz F."/>
            <person name="Cho S.J."/>
            <person name="Edsinger-Gonzales E."/>
            <person name="Havlak P."/>
            <person name="Hellsten U."/>
            <person name="Kuo D.H."/>
            <person name="Larsson T."/>
            <person name="Lv J."/>
            <person name="Arendt D."/>
            <person name="Savage R."/>
            <person name="Osoegawa K."/>
            <person name="de Jong P."/>
            <person name="Grimwood J."/>
            <person name="Chapman J.A."/>
            <person name="Shapiro H."/>
            <person name="Aerts A."/>
            <person name="Otillar R.P."/>
            <person name="Terry A.Y."/>
            <person name="Boore J.L."/>
            <person name="Grigoriev I.V."/>
            <person name="Lindberg D.R."/>
            <person name="Seaver E.C."/>
            <person name="Weisblat D.A."/>
            <person name="Putnam N.H."/>
            <person name="Rokhsar D.S."/>
        </authorList>
    </citation>
    <scope>NUCLEOTIDE SEQUENCE</scope>
</reference>
<proteinExistence type="predicted"/>
<feature type="compositionally biased region" description="Basic and acidic residues" evidence="1">
    <location>
        <begin position="95"/>
        <end position="109"/>
    </location>
</feature>
<dbReference type="OMA" id="SWCNKNI"/>
<dbReference type="CTD" id="20201892"/>
<feature type="region of interest" description="Disordered" evidence="1">
    <location>
        <begin position="363"/>
        <end position="382"/>
    </location>
</feature>
<feature type="region of interest" description="Disordered" evidence="1">
    <location>
        <begin position="450"/>
        <end position="473"/>
    </location>
</feature>
<evidence type="ECO:0000313" key="4">
    <source>
        <dbReference type="Proteomes" id="UP000015101"/>
    </source>
</evidence>
<dbReference type="KEGG" id="hro:HELRODRAFT_167320"/>
<dbReference type="RefSeq" id="XP_009011089.1">
    <property type="nucleotide sequence ID" value="XM_009012841.1"/>
</dbReference>
<dbReference type="InterPro" id="IPR026092">
    <property type="entry name" value="RAI2/SOBP"/>
</dbReference>